<accession>T1KNA0</accession>
<evidence type="ECO:0000313" key="3">
    <source>
        <dbReference type="EnsemblMetazoa" id="tetur16g00210.1"/>
    </source>
</evidence>
<dbReference type="PANTHER" id="PTHR31716:SF1">
    <property type="entry name" value="PROTEIN FMC1 HOMOLOG"/>
    <property type="match status" value="1"/>
</dbReference>
<organism evidence="3 4">
    <name type="scientific">Tetranychus urticae</name>
    <name type="common">Two-spotted spider mite</name>
    <dbReference type="NCBI Taxonomy" id="32264"/>
    <lineage>
        <taxon>Eukaryota</taxon>
        <taxon>Metazoa</taxon>
        <taxon>Ecdysozoa</taxon>
        <taxon>Arthropoda</taxon>
        <taxon>Chelicerata</taxon>
        <taxon>Arachnida</taxon>
        <taxon>Acari</taxon>
        <taxon>Acariformes</taxon>
        <taxon>Trombidiformes</taxon>
        <taxon>Prostigmata</taxon>
        <taxon>Eleutherengona</taxon>
        <taxon>Raphignathae</taxon>
        <taxon>Tetranychoidea</taxon>
        <taxon>Tetranychidae</taxon>
        <taxon>Tetranychus</taxon>
    </lineage>
</organism>
<dbReference type="eggNOG" id="ENOG502S7NP">
    <property type="taxonomic scope" value="Eukaryota"/>
</dbReference>
<proteinExistence type="inferred from homology"/>
<evidence type="ECO:0000256" key="1">
    <source>
        <dbReference type="ARBA" id="ARBA00009058"/>
    </source>
</evidence>
<dbReference type="OMA" id="HHASLTY"/>
<protein>
    <recommendedName>
        <fullName evidence="2">Protein FMC1 homolog</fullName>
    </recommendedName>
</protein>
<dbReference type="HOGENOM" id="CLU_159000_1_0_1"/>
<dbReference type="Proteomes" id="UP000015104">
    <property type="component" value="Unassembled WGS sequence"/>
</dbReference>
<reference evidence="3" key="2">
    <citation type="submission" date="2015-06" db="UniProtKB">
        <authorList>
            <consortium name="EnsemblMetazoa"/>
        </authorList>
    </citation>
    <scope>IDENTIFICATION</scope>
</reference>
<reference evidence="4" key="1">
    <citation type="submission" date="2011-08" db="EMBL/GenBank/DDBJ databases">
        <authorList>
            <person name="Rombauts S."/>
        </authorList>
    </citation>
    <scope>NUCLEOTIDE SEQUENCE</scope>
    <source>
        <strain evidence="4">London</strain>
    </source>
</reference>
<dbReference type="PANTHER" id="PTHR31716">
    <property type="entry name" value="PROTEIN FMC1 HOMOLOG"/>
    <property type="match status" value="1"/>
</dbReference>
<sequence>MSVANSPLTVIRRISHYLRKLNPSENITTNAAVQSILAETRKHDVTDERTCRAKEEMVFMGETYAIYLESVANYRELAEIYNKGEATVEEAAAKVGLRLPEKVNP</sequence>
<dbReference type="OrthoDB" id="551431at2759"/>
<evidence type="ECO:0000313" key="4">
    <source>
        <dbReference type="Proteomes" id="UP000015104"/>
    </source>
</evidence>
<dbReference type="AlphaFoldDB" id="T1KNA0"/>
<evidence type="ECO:0000256" key="2">
    <source>
        <dbReference type="ARBA" id="ARBA00013846"/>
    </source>
</evidence>
<dbReference type="GO" id="GO:0005739">
    <property type="term" value="C:mitochondrion"/>
    <property type="evidence" value="ECO:0007669"/>
    <property type="project" value="TreeGrafter"/>
</dbReference>
<gene>
    <name evidence="3" type="primary">107365917</name>
</gene>
<dbReference type="KEGG" id="tut:107365917"/>
<dbReference type="CDD" id="cd20271">
    <property type="entry name" value="Complex1_LYR_FMC1"/>
    <property type="match status" value="1"/>
</dbReference>
<comment type="similarity">
    <text evidence="1">Belongs to the FMC1 family.</text>
</comment>
<dbReference type="InterPro" id="IPR037667">
    <property type="entry name" value="FMC1_homologue"/>
</dbReference>
<keyword evidence="4" id="KW-1185">Reference proteome</keyword>
<dbReference type="STRING" id="32264.T1KNA0"/>
<name>T1KNA0_TETUR</name>
<dbReference type="EnsemblMetazoa" id="tetur16g00210.1">
    <property type="protein sequence ID" value="tetur16g00210.1"/>
    <property type="gene ID" value="tetur16g00210"/>
</dbReference>
<dbReference type="EMBL" id="CAEY01000275">
    <property type="status" value="NOT_ANNOTATED_CDS"/>
    <property type="molecule type" value="Genomic_DNA"/>
</dbReference>